<dbReference type="Gene3D" id="3.90.79.10">
    <property type="entry name" value="Nucleoside Triphosphate Pyrophosphohydrolase"/>
    <property type="match status" value="1"/>
</dbReference>
<dbReference type="GO" id="GO:0006167">
    <property type="term" value="P:AMP biosynthetic process"/>
    <property type="evidence" value="ECO:0007669"/>
    <property type="project" value="TreeGrafter"/>
</dbReference>
<dbReference type="EMBL" id="CP071250">
    <property type="protein sequence ID" value="UUF08754.1"/>
    <property type="molecule type" value="Genomic_DNA"/>
</dbReference>
<sequence length="145" mass="16820">MVDDVFGEKLSGQTYVDREGVYAIILNDKNEVATIRLPHGYFLPGGGLEGTESKEACLRRECLEELGWEIEINQFVCKASNYYYSMYRHLYLHATGHFYLATYLEQVAQPIEHDHELVWMSLEDCLSQLHLDHQAWAIKQVTHLL</sequence>
<protein>
    <submittedName>
        <fullName evidence="3">NUDIX domain-containing protein</fullName>
    </submittedName>
</protein>
<evidence type="ECO:0000256" key="1">
    <source>
        <dbReference type="ARBA" id="ARBA00022801"/>
    </source>
</evidence>
<dbReference type="GO" id="GO:0006754">
    <property type="term" value="P:ATP biosynthetic process"/>
    <property type="evidence" value="ECO:0007669"/>
    <property type="project" value="TreeGrafter"/>
</dbReference>
<dbReference type="RefSeq" id="WP_212724712.1">
    <property type="nucleotide sequence ID" value="NZ_CP071250.1"/>
</dbReference>
<dbReference type="InterPro" id="IPR051325">
    <property type="entry name" value="Nudix_hydrolase_domain"/>
</dbReference>
<dbReference type="CDD" id="cd04684">
    <property type="entry name" value="NUDIX_Hydrolase"/>
    <property type="match status" value="1"/>
</dbReference>
<evidence type="ECO:0000259" key="2">
    <source>
        <dbReference type="PROSITE" id="PS51462"/>
    </source>
</evidence>
<gene>
    <name evidence="3" type="ORF">J0J70_01645</name>
</gene>
<dbReference type="PANTHER" id="PTHR21340">
    <property type="entry name" value="DIADENOSINE 5,5-P1,P4-TETRAPHOSPHATE PYROPHOSPHOHYDROLASE MUTT"/>
    <property type="match status" value="1"/>
</dbReference>
<dbReference type="GO" id="GO:0004081">
    <property type="term" value="F:bis(5'-nucleosyl)-tetraphosphatase (asymmetrical) activity"/>
    <property type="evidence" value="ECO:0007669"/>
    <property type="project" value="TreeGrafter"/>
</dbReference>
<dbReference type="PANTHER" id="PTHR21340:SF0">
    <property type="entry name" value="BIS(5'-NUCLEOSYL)-TETRAPHOSPHATASE [ASYMMETRICAL]"/>
    <property type="match status" value="1"/>
</dbReference>
<dbReference type="Proteomes" id="UP001058072">
    <property type="component" value="Chromosome"/>
</dbReference>
<dbReference type="Pfam" id="PF00293">
    <property type="entry name" value="NUDIX"/>
    <property type="match status" value="1"/>
</dbReference>
<proteinExistence type="predicted"/>
<dbReference type="PROSITE" id="PS51462">
    <property type="entry name" value="NUDIX"/>
    <property type="match status" value="1"/>
</dbReference>
<accession>A0A9Q9CLP6</accession>
<name>A0A9Q9CLP6_9FIRM</name>
<dbReference type="AlphaFoldDB" id="A0A9Q9CLP6"/>
<dbReference type="InterPro" id="IPR015797">
    <property type="entry name" value="NUDIX_hydrolase-like_dom_sf"/>
</dbReference>
<organism evidence="3 4">
    <name type="scientific">Turicibacter bilis</name>
    <dbReference type="NCBI Taxonomy" id="2735723"/>
    <lineage>
        <taxon>Bacteria</taxon>
        <taxon>Bacillati</taxon>
        <taxon>Bacillota</taxon>
        <taxon>Erysipelotrichia</taxon>
        <taxon>Erysipelotrichales</taxon>
        <taxon>Turicibacteraceae</taxon>
        <taxon>Turicibacter</taxon>
    </lineage>
</organism>
<evidence type="ECO:0000313" key="4">
    <source>
        <dbReference type="Proteomes" id="UP001058072"/>
    </source>
</evidence>
<evidence type="ECO:0000313" key="3">
    <source>
        <dbReference type="EMBL" id="UUF08754.1"/>
    </source>
</evidence>
<dbReference type="InterPro" id="IPR000086">
    <property type="entry name" value="NUDIX_hydrolase_dom"/>
</dbReference>
<keyword evidence="1" id="KW-0378">Hydrolase</keyword>
<feature type="domain" description="Nudix hydrolase" evidence="2">
    <location>
        <begin position="16"/>
        <end position="144"/>
    </location>
</feature>
<reference evidence="3" key="1">
    <citation type="submission" date="2021-03" db="EMBL/GenBank/DDBJ databases">
        <title>Comparative Genomics and Metabolomics in the genus Turicibacter.</title>
        <authorList>
            <person name="Maki J."/>
            <person name="Looft T."/>
        </authorList>
    </citation>
    <scope>NUCLEOTIDE SEQUENCE</scope>
    <source>
        <strain evidence="3">ISU324</strain>
    </source>
</reference>
<dbReference type="SUPFAM" id="SSF55811">
    <property type="entry name" value="Nudix"/>
    <property type="match status" value="1"/>
</dbReference>